<dbReference type="GO" id="GO:0004673">
    <property type="term" value="F:protein histidine kinase activity"/>
    <property type="evidence" value="ECO:0007669"/>
    <property type="project" value="UniProtKB-EC"/>
</dbReference>
<dbReference type="Gene3D" id="3.40.50.2300">
    <property type="match status" value="1"/>
</dbReference>
<dbReference type="PANTHER" id="PTHR45339:SF1">
    <property type="entry name" value="HYBRID SIGNAL TRANSDUCTION HISTIDINE KINASE J"/>
    <property type="match status" value="1"/>
</dbReference>
<evidence type="ECO:0000256" key="10">
    <source>
        <dbReference type="SAM" id="MobiDB-lite"/>
    </source>
</evidence>
<feature type="transmembrane region" description="Helical" evidence="11">
    <location>
        <begin position="332"/>
        <end position="354"/>
    </location>
</feature>
<dbReference type="Pfam" id="PF02518">
    <property type="entry name" value="HATPase_c"/>
    <property type="match status" value="1"/>
</dbReference>
<evidence type="ECO:0000256" key="5">
    <source>
        <dbReference type="ARBA" id="ARBA00023012"/>
    </source>
</evidence>
<evidence type="ECO:0000259" key="12">
    <source>
        <dbReference type="PROSITE" id="PS50109"/>
    </source>
</evidence>
<keyword evidence="14" id="KW-0418">Kinase</keyword>
<feature type="compositionally biased region" description="Basic and acidic residues" evidence="10">
    <location>
        <begin position="1059"/>
        <end position="1072"/>
    </location>
</feature>
<keyword evidence="3" id="KW-0597">Phosphoprotein</keyword>
<dbReference type="SUPFAM" id="SSF55874">
    <property type="entry name" value="ATPase domain of HSP90 chaperone/DNA topoisomerase II/histidine kinase"/>
    <property type="match status" value="1"/>
</dbReference>
<dbReference type="InterPro" id="IPR036097">
    <property type="entry name" value="HisK_dim/P_sf"/>
</dbReference>
<keyword evidence="11" id="KW-1133">Transmembrane helix</keyword>
<keyword evidence="11" id="KW-0472">Membrane</keyword>
<accession>A0ABD6PWR0</accession>
<reference evidence="15" key="1">
    <citation type="submission" date="2016-08" db="EMBL/GenBank/DDBJ databases">
        <title>Population biology and virulence potential of Burkholderia ubonensis.</title>
        <authorList>
            <person name="Price E.P."/>
            <person name="Currie B.J."/>
            <person name="Wagner D.M."/>
        </authorList>
    </citation>
    <scope>NUCLEOTIDE SEQUENCE [LARGE SCALE GENOMIC DNA]</scope>
    <source>
        <strain evidence="15">MSMB0103</strain>
    </source>
</reference>
<dbReference type="InterPro" id="IPR005467">
    <property type="entry name" value="His_kinase_dom"/>
</dbReference>
<dbReference type="CDD" id="cd17546">
    <property type="entry name" value="REC_hyHK_CKI1_RcsC-like"/>
    <property type="match status" value="1"/>
</dbReference>
<feature type="transmembrane region" description="Helical" evidence="11">
    <location>
        <begin position="21"/>
        <end position="44"/>
    </location>
</feature>
<evidence type="ECO:0000256" key="2">
    <source>
        <dbReference type="ARBA" id="ARBA00012438"/>
    </source>
</evidence>
<dbReference type="EC" id="2.7.13.3" evidence="2"/>
<feature type="region of interest" description="Disordered" evidence="10">
    <location>
        <begin position="1047"/>
        <end position="1072"/>
    </location>
</feature>
<evidence type="ECO:0000256" key="1">
    <source>
        <dbReference type="ARBA" id="ARBA00000085"/>
    </source>
</evidence>
<dbReference type="InterPro" id="IPR036890">
    <property type="entry name" value="HATPase_C_sf"/>
</dbReference>
<keyword evidence="4" id="KW-0732">Signal</keyword>
<dbReference type="AlphaFoldDB" id="A0ABD6PWR0"/>
<dbReference type="PROSITE" id="PS50109">
    <property type="entry name" value="HIS_KIN"/>
    <property type="match status" value="1"/>
</dbReference>
<feature type="compositionally biased region" description="Low complexity" evidence="10">
    <location>
        <begin position="874"/>
        <end position="897"/>
    </location>
</feature>
<keyword evidence="5" id="KW-0902">Two-component regulatory system</keyword>
<dbReference type="GO" id="GO:0000160">
    <property type="term" value="P:phosphorelay signal transduction system"/>
    <property type="evidence" value="ECO:0007669"/>
    <property type="project" value="UniProtKB-KW"/>
</dbReference>
<dbReference type="SUPFAM" id="SSF47384">
    <property type="entry name" value="Homodimeric domain of signal transducing histidine kinase"/>
    <property type="match status" value="1"/>
</dbReference>
<dbReference type="CDD" id="cd16922">
    <property type="entry name" value="HATPase_EvgS-ArcB-TorS-like"/>
    <property type="match status" value="1"/>
</dbReference>
<name>A0ABD6PWR0_9BURK</name>
<dbReference type="InterPro" id="IPR003661">
    <property type="entry name" value="HisK_dim/P_dom"/>
</dbReference>
<feature type="compositionally biased region" description="Low complexity" evidence="10">
    <location>
        <begin position="855"/>
        <end position="865"/>
    </location>
</feature>
<evidence type="ECO:0000256" key="3">
    <source>
        <dbReference type="ARBA" id="ARBA00022553"/>
    </source>
</evidence>
<dbReference type="InterPro" id="IPR004358">
    <property type="entry name" value="Sig_transdc_His_kin-like_C"/>
</dbReference>
<keyword evidence="6" id="KW-0843">Virulence</keyword>
<dbReference type="SUPFAM" id="SSF52172">
    <property type="entry name" value="CheY-like"/>
    <property type="match status" value="1"/>
</dbReference>
<dbReference type="EMBL" id="MEAU01000051">
    <property type="protein sequence ID" value="OJA41345.1"/>
    <property type="molecule type" value="Genomic_DNA"/>
</dbReference>
<evidence type="ECO:0000256" key="8">
    <source>
        <dbReference type="ARBA" id="ARBA00070152"/>
    </source>
</evidence>
<comment type="catalytic activity">
    <reaction evidence="1">
        <text>ATP + protein L-histidine = ADP + protein N-phospho-L-histidine.</text>
        <dbReference type="EC" id="2.7.13.3"/>
    </reaction>
</comment>
<feature type="domain" description="Response regulatory" evidence="13">
    <location>
        <begin position="927"/>
        <end position="1041"/>
    </location>
</feature>
<feature type="domain" description="Histidine kinase" evidence="12">
    <location>
        <begin position="510"/>
        <end position="730"/>
    </location>
</feature>
<dbReference type="RefSeq" id="WP_071768267.1">
    <property type="nucleotide sequence ID" value="NZ_MEAU01000051.1"/>
</dbReference>
<dbReference type="Proteomes" id="UP000183667">
    <property type="component" value="Unassembled WGS sequence"/>
</dbReference>
<dbReference type="Gene3D" id="1.10.287.130">
    <property type="match status" value="1"/>
</dbReference>
<evidence type="ECO:0000259" key="13">
    <source>
        <dbReference type="PROSITE" id="PS50110"/>
    </source>
</evidence>
<feature type="region of interest" description="Disordered" evidence="10">
    <location>
        <begin position="848"/>
        <end position="897"/>
    </location>
</feature>
<sequence length="1072" mass="114131">MPYSPLQSIRRYQSISMFGGGILVTVLILIACALGMASIVYGHIEAERRNFVSGKEETLDEIKTSETSFRNGVANTQLIWREISRAPDSVVEAFFGNEQRIAIKPYPSLVVGVPGQTGNRAEVSRYLALSILLSRICAASSINRGRLLEGYHYSTRAGVFGLVPTMDEDWPALATPERRARVLDALRIDFGDERPPAAGERPRVRWLPPYVGPVAGQVRIRIAAQAYADGAPFAVLVTEYAPEYLLSWLPEAPSDGIFFITTEDNRLVTMARSAADDQALSGRLLGLDAPRGLTMPDAPVFRDGFVVFRSRLDSTGWILVYAISWTDVAKGVAWQAGTLAAATLLALAVMWMLLVRFYRRTLMPVYARSQRVFDSEELCRNVIEMAPIGLGLISRSDGRLMLASGTLTNMIARCGDESRTLATQVVAHYEAFLACGSPEGAMQAVLPLAGQDDAWRHLDIGARGARYQGEDVLIVAAVDVTAKRRIVRKLEEAVRAADSANAAKSSFLAAMSHEIRTPLNVILGNLELLERSALDVSQHGRVQTLRTSAGSLLALVNDILDFSKIEAGAMTVESIEFGVVTVIERELSAFAPIAKAKGLQLFCEMDASISQRMRGDPMRFAQVFGNLLNNAIKFTDEGRVTARVSIVDACGAPELAVEVEDTGIGISPEHQCKLFKAFSQVDASITRRYGGTGLGLALCARLVTAMGGRISVASEPGAGSCFTVRLPLGAAVVEFARPGVPGERALALIAAHAEWRDFVLPHLRAWGFDVSVHDSPARMAGDRRARPGAVVLFGDPDTWSHAELDGLRGCASIIVATPDGPLEPYHAGATVRVSSYSLSGLRAALSHGDAGGGNPAPHDFAAGAPAPGGPPLDDPAAGDPAAGDPAPGNHAPGNHAPGVPAVAAVAMRRGDSGYRAASSAKGGGALRVLVADDEAVHGSLLSEQLLALGCTVAAAATGQAVLESLAANDWDALLIAADMPDMRAHALAETVHGLAAGCDVLVVTSHLTPEGMRRYALAGVRRILTKPVTLAHLHGALAHARRRRDLRGQRLRMGGGRQGRADQESALHDEKS</sequence>
<keyword evidence="14" id="KW-0808">Transferase</keyword>
<evidence type="ECO:0000313" key="15">
    <source>
        <dbReference type="Proteomes" id="UP000183667"/>
    </source>
</evidence>
<evidence type="ECO:0000313" key="14">
    <source>
        <dbReference type="EMBL" id="OJA41345.1"/>
    </source>
</evidence>
<proteinExistence type="predicted"/>
<evidence type="ECO:0000256" key="11">
    <source>
        <dbReference type="SAM" id="Phobius"/>
    </source>
</evidence>
<dbReference type="PANTHER" id="PTHR45339">
    <property type="entry name" value="HYBRID SIGNAL TRANSDUCTION HISTIDINE KINASE J"/>
    <property type="match status" value="1"/>
</dbReference>
<comment type="function">
    <text evidence="7">Member of the two-component regulatory system BvgS/BvgA. Phosphorylates BvgA via a four-step phosphorelay in response to environmental signals.</text>
</comment>
<dbReference type="InterPro" id="IPR001789">
    <property type="entry name" value="Sig_transdc_resp-reg_receiver"/>
</dbReference>
<dbReference type="Gene3D" id="3.30.565.10">
    <property type="entry name" value="Histidine kinase-like ATPase, C-terminal domain"/>
    <property type="match status" value="1"/>
</dbReference>
<dbReference type="Pfam" id="PF00512">
    <property type="entry name" value="HisKA"/>
    <property type="match status" value="1"/>
</dbReference>
<comment type="caution">
    <text evidence="14">The sequence shown here is derived from an EMBL/GenBank/DDBJ whole genome shotgun (WGS) entry which is preliminary data.</text>
</comment>
<evidence type="ECO:0000256" key="9">
    <source>
        <dbReference type="PROSITE-ProRule" id="PRU00169"/>
    </source>
</evidence>
<dbReference type="Pfam" id="PF00072">
    <property type="entry name" value="Response_reg"/>
    <property type="match status" value="1"/>
</dbReference>
<evidence type="ECO:0000256" key="7">
    <source>
        <dbReference type="ARBA" id="ARBA00058004"/>
    </source>
</evidence>
<gene>
    <name evidence="14" type="ORF">BGV66_27610</name>
</gene>
<comment type="caution">
    <text evidence="9">Lacks conserved residue(s) required for the propagation of feature annotation.</text>
</comment>
<dbReference type="SMART" id="SM00448">
    <property type="entry name" value="REC"/>
    <property type="match status" value="1"/>
</dbReference>
<dbReference type="PROSITE" id="PS50110">
    <property type="entry name" value="RESPONSE_REGULATORY"/>
    <property type="match status" value="1"/>
</dbReference>
<dbReference type="FunFam" id="3.30.565.10:FF:000010">
    <property type="entry name" value="Sensor histidine kinase RcsC"/>
    <property type="match status" value="1"/>
</dbReference>
<dbReference type="InterPro" id="IPR011006">
    <property type="entry name" value="CheY-like_superfamily"/>
</dbReference>
<evidence type="ECO:0000256" key="6">
    <source>
        <dbReference type="ARBA" id="ARBA00023026"/>
    </source>
</evidence>
<protein>
    <recommendedName>
        <fullName evidence="8">Virulence sensor protein BvgS</fullName>
        <ecNumber evidence="2">2.7.13.3</ecNumber>
    </recommendedName>
</protein>
<dbReference type="InterPro" id="IPR003594">
    <property type="entry name" value="HATPase_dom"/>
</dbReference>
<dbReference type="SMART" id="SM00388">
    <property type="entry name" value="HisKA"/>
    <property type="match status" value="1"/>
</dbReference>
<dbReference type="SMART" id="SM00387">
    <property type="entry name" value="HATPase_c"/>
    <property type="match status" value="1"/>
</dbReference>
<organism evidence="14 15">
    <name type="scientific">Burkholderia ubonensis</name>
    <dbReference type="NCBI Taxonomy" id="101571"/>
    <lineage>
        <taxon>Bacteria</taxon>
        <taxon>Pseudomonadati</taxon>
        <taxon>Pseudomonadota</taxon>
        <taxon>Betaproteobacteria</taxon>
        <taxon>Burkholderiales</taxon>
        <taxon>Burkholderiaceae</taxon>
        <taxon>Burkholderia</taxon>
        <taxon>Burkholderia cepacia complex</taxon>
    </lineage>
</organism>
<evidence type="ECO:0000256" key="4">
    <source>
        <dbReference type="ARBA" id="ARBA00022729"/>
    </source>
</evidence>
<dbReference type="PRINTS" id="PR00344">
    <property type="entry name" value="BCTRLSENSOR"/>
</dbReference>
<dbReference type="CDD" id="cd00082">
    <property type="entry name" value="HisKA"/>
    <property type="match status" value="1"/>
</dbReference>
<keyword evidence="11" id="KW-0812">Transmembrane</keyword>